<gene>
    <name evidence="1" type="ORF">SAMN05444278_102298</name>
</gene>
<protein>
    <submittedName>
        <fullName evidence="1">Uncharacterized protein</fullName>
    </submittedName>
</protein>
<dbReference type="EMBL" id="FQTW01000002">
    <property type="protein sequence ID" value="SHE54555.1"/>
    <property type="molecule type" value="Genomic_DNA"/>
</dbReference>
<dbReference type="STRING" id="1155689.SAMN05444278_102298"/>
<accession>A0A1M4UCV6</accession>
<keyword evidence="2" id="KW-1185">Reference proteome</keyword>
<evidence type="ECO:0000313" key="2">
    <source>
        <dbReference type="Proteomes" id="UP000184462"/>
    </source>
</evidence>
<dbReference type="Proteomes" id="UP000184462">
    <property type="component" value="Unassembled WGS sequence"/>
</dbReference>
<name>A0A1M4UCV6_9FLAO</name>
<sequence length="748" mass="86581">MLAQQKIDTIRVFNAENQPIYNAIAYNHQKAFIQNADGGFVFSENLSDSVEVFAPKFHSKSFHPQKNTQLQLEQNAQLKPISLVQKNQLDDLINQAILRGFSAKTYERTKIVPTQTNIPNFDLRKSSRLNVFKNSTTVEIEEIDLNGFEKVNQKMLSRELLSYNVFETYFEVFSQQVFSPVGKKRYEAFDFFQVTSKPSFEVIYFKSRQNISNWEGYIVINLKHRSISDLVLLNRGSYNAWVRLQFDKVQKWPVYQAVTITRGQGGQKLSFFGGGLKFGLIQPRLPDSSEYAQLQLLRILKSQVELPKSKNTRLVDTYYKAKKTALNETTWQNLASLFLSQPPNQPLALNQYIENHNLNGRIRRINAFEQGFLPIEFLDVDLTRLIKVNNYEGFRLGLGLQTNQQFSEWFRLGAYSAYGTKDTSFKYGFSSGLNLNKPTNTWFNLHYENDIKEVGTNAYLTDQRVYSIFEPRLVNITYFYQYEKLGLSLQHNFTPQLLTELRLEKTDIDQTRSYAFRTSDGIFEGYNLSTAKLSLRWMPNSKNIALDNRIYLAEENSPSFSAQVEQSFANLLEGDFNFTKISAKATLNQAHVNGHQTEFTLEGNIGFGDIPITHVFHAFPNSPNKENIINRFSVAGVKSFETMYFNEFFNTRQATLHVKHRFNKFKFSNLLQPQLVLISRHAIGGFSEIEQHQLVNFNTLNELYNEAGFEINNILYGFGLSFAYRYGAYHLPVFEDNLSFKFTFYLKL</sequence>
<organism evidence="1 2">
    <name type="scientific">Psychroflexus salarius</name>
    <dbReference type="NCBI Taxonomy" id="1155689"/>
    <lineage>
        <taxon>Bacteria</taxon>
        <taxon>Pseudomonadati</taxon>
        <taxon>Bacteroidota</taxon>
        <taxon>Flavobacteriia</taxon>
        <taxon>Flavobacteriales</taxon>
        <taxon>Flavobacteriaceae</taxon>
        <taxon>Psychroflexus</taxon>
    </lineage>
</organism>
<proteinExistence type="predicted"/>
<reference evidence="1 2" key="1">
    <citation type="submission" date="2016-11" db="EMBL/GenBank/DDBJ databases">
        <authorList>
            <person name="Jaros S."/>
            <person name="Januszkiewicz K."/>
            <person name="Wedrychowicz H."/>
        </authorList>
    </citation>
    <scope>NUCLEOTIDE SEQUENCE [LARGE SCALE GENOMIC DNA]</scope>
    <source>
        <strain evidence="1 2">DSM 25661</strain>
    </source>
</reference>
<dbReference type="OrthoDB" id="983143at2"/>
<dbReference type="RefSeq" id="WP_083574471.1">
    <property type="nucleotide sequence ID" value="NZ_FQTW01000002.1"/>
</dbReference>
<dbReference type="AlphaFoldDB" id="A0A1M4UCV6"/>
<evidence type="ECO:0000313" key="1">
    <source>
        <dbReference type="EMBL" id="SHE54555.1"/>
    </source>
</evidence>